<keyword evidence="5" id="KW-1185">Reference proteome</keyword>
<dbReference type="Pfam" id="PF12796">
    <property type="entry name" value="Ank_2"/>
    <property type="match status" value="1"/>
</dbReference>
<evidence type="ECO:0000256" key="2">
    <source>
        <dbReference type="ARBA" id="ARBA00023043"/>
    </source>
</evidence>
<comment type="caution">
    <text evidence="4">The sequence shown here is derived from an EMBL/GenBank/DDBJ whole genome shotgun (WGS) entry which is preliminary data.</text>
</comment>
<dbReference type="PANTHER" id="PTHR24189">
    <property type="entry name" value="MYOTROPHIN"/>
    <property type="match status" value="1"/>
</dbReference>
<evidence type="ECO:0000256" key="1">
    <source>
        <dbReference type="ARBA" id="ARBA00022737"/>
    </source>
</evidence>
<protein>
    <recommendedName>
        <fullName evidence="6">Ankyrin repeat domain-containing protein</fullName>
    </recommendedName>
</protein>
<dbReference type="PANTHER" id="PTHR24189:SF50">
    <property type="entry name" value="ANKYRIN REPEAT AND SOCS BOX PROTEIN 2"/>
    <property type="match status" value="1"/>
</dbReference>
<dbReference type="InterPro" id="IPR002110">
    <property type="entry name" value="Ankyrin_rpt"/>
</dbReference>
<reference evidence="4" key="1">
    <citation type="submission" date="2024-05" db="EMBL/GenBank/DDBJ databases">
        <title>Whole genome shotgun sequence of Streptomyces hydrogenans NBRC 13475.</title>
        <authorList>
            <person name="Komaki H."/>
            <person name="Tamura T."/>
        </authorList>
    </citation>
    <scope>NUCLEOTIDE SEQUENCE</scope>
    <source>
        <strain evidence="4">NBRC 13475</strain>
    </source>
</reference>
<sequence length="213" mass="22354">MDERGGPTEHADRLAAAVLAGDAAETERLLREGLAPDTPGGDRRTALDHASLAGDPGIVGALLRAGADPGQLIGEYDGDQTPLTMAVGWGRADTARLLLAAGAPTGPQTRFGWLPLVHAATCTHGDPLALIDLLLEHGADIEARQRDLTALEYAAGMPRADVVHHLLARGATPTLLARDRAVRWGARRNPDREAVFREIVAALGASAAARRAR</sequence>
<keyword evidence="2 3" id="KW-0040">ANK repeat</keyword>
<dbReference type="EMBL" id="BNDW01000068">
    <property type="protein sequence ID" value="GHI24997.1"/>
    <property type="molecule type" value="Genomic_DNA"/>
</dbReference>
<proteinExistence type="predicted"/>
<dbReference type="InterPro" id="IPR050745">
    <property type="entry name" value="Multifunctional_regulatory"/>
</dbReference>
<accession>A0ABQ3PIZ3</accession>
<evidence type="ECO:0000313" key="4">
    <source>
        <dbReference type="EMBL" id="GHI24997.1"/>
    </source>
</evidence>
<dbReference type="SMART" id="SM00248">
    <property type="entry name" value="ANK"/>
    <property type="match status" value="4"/>
</dbReference>
<dbReference type="InterPro" id="IPR036770">
    <property type="entry name" value="Ankyrin_rpt-contain_sf"/>
</dbReference>
<gene>
    <name evidence="4" type="ORF">Shyd_63680</name>
</gene>
<evidence type="ECO:0008006" key="6">
    <source>
        <dbReference type="Google" id="ProtNLM"/>
    </source>
</evidence>
<evidence type="ECO:0000256" key="3">
    <source>
        <dbReference type="PROSITE-ProRule" id="PRU00023"/>
    </source>
</evidence>
<evidence type="ECO:0000313" key="5">
    <source>
        <dbReference type="Proteomes" id="UP001052739"/>
    </source>
</evidence>
<feature type="repeat" description="ANK" evidence="3">
    <location>
        <begin position="111"/>
        <end position="146"/>
    </location>
</feature>
<dbReference type="Gene3D" id="1.25.40.20">
    <property type="entry name" value="Ankyrin repeat-containing domain"/>
    <property type="match status" value="1"/>
</dbReference>
<organism evidence="4 5">
    <name type="scientific">Streptomyces hydrogenans</name>
    <dbReference type="NCBI Taxonomy" id="1873719"/>
    <lineage>
        <taxon>Bacteria</taxon>
        <taxon>Bacillati</taxon>
        <taxon>Actinomycetota</taxon>
        <taxon>Actinomycetes</taxon>
        <taxon>Kitasatosporales</taxon>
        <taxon>Streptomycetaceae</taxon>
        <taxon>Streptomyces</taxon>
    </lineage>
</organism>
<name>A0ABQ3PIZ3_9ACTN</name>
<dbReference type="Proteomes" id="UP001052739">
    <property type="component" value="Unassembled WGS sequence"/>
</dbReference>
<dbReference type="RefSeq" id="WP_190221294.1">
    <property type="nucleotide sequence ID" value="NZ_BNBS01000001.1"/>
</dbReference>
<dbReference type="SUPFAM" id="SSF48403">
    <property type="entry name" value="Ankyrin repeat"/>
    <property type="match status" value="1"/>
</dbReference>
<dbReference type="PROSITE" id="PS50088">
    <property type="entry name" value="ANK_REPEAT"/>
    <property type="match status" value="1"/>
</dbReference>
<keyword evidence="1" id="KW-0677">Repeat</keyword>